<sequence>MIGGVRFSVVEWEEEGIKAIDWDEERNRAKRGRAERSERKRAKKERKFAMEAERERIRGQVRQFLAYLADMDNAVLGEHLLLDEVAPNLRQLLGGDQDLQVSFRRRFITPGNDVDLAEWRTVQRLQIIMTTFVLHGLYDDSISAAAEGEVTSDSDTDQH</sequence>
<dbReference type="Proteomes" id="UP000693970">
    <property type="component" value="Unassembled WGS sequence"/>
</dbReference>
<dbReference type="OrthoDB" id="50205at2759"/>
<gene>
    <name evidence="1" type="ORF">IV203_026728</name>
</gene>
<evidence type="ECO:0000313" key="1">
    <source>
        <dbReference type="EMBL" id="KAG7363368.1"/>
    </source>
</evidence>
<evidence type="ECO:0000313" key="2">
    <source>
        <dbReference type="Proteomes" id="UP000693970"/>
    </source>
</evidence>
<proteinExistence type="predicted"/>
<reference evidence="1" key="1">
    <citation type="journal article" date="2021" name="Sci. Rep.">
        <title>Diploid genomic architecture of Nitzschia inconspicua, an elite biomass production diatom.</title>
        <authorList>
            <person name="Oliver A."/>
            <person name="Podell S."/>
            <person name="Pinowska A."/>
            <person name="Traller J.C."/>
            <person name="Smith S.R."/>
            <person name="McClure R."/>
            <person name="Beliaev A."/>
            <person name="Bohutskyi P."/>
            <person name="Hill E.A."/>
            <person name="Rabines A."/>
            <person name="Zheng H."/>
            <person name="Allen L.Z."/>
            <person name="Kuo A."/>
            <person name="Grigoriev I.V."/>
            <person name="Allen A.E."/>
            <person name="Hazlebeck D."/>
            <person name="Allen E.E."/>
        </authorList>
    </citation>
    <scope>NUCLEOTIDE SEQUENCE</scope>
    <source>
        <strain evidence="1">Hildebrandi</strain>
    </source>
</reference>
<reference evidence="1" key="2">
    <citation type="submission" date="2021-04" db="EMBL/GenBank/DDBJ databases">
        <authorList>
            <person name="Podell S."/>
        </authorList>
    </citation>
    <scope>NUCLEOTIDE SEQUENCE</scope>
    <source>
        <strain evidence="1">Hildebrandi</strain>
    </source>
</reference>
<keyword evidence="2" id="KW-1185">Reference proteome</keyword>
<protein>
    <submittedName>
        <fullName evidence="1">Uncharacterized protein</fullName>
    </submittedName>
</protein>
<accession>A0A9K3LJR9</accession>
<name>A0A9K3LJR9_9STRA</name>
<dbReference type="EMBL" id="JAGRRH010000010">
    <property type="protein sequence ID" value="KAG7363368.1"/>
    <property type="molecule type" value="Genomic_DNA"/>
</dbReference>
<dbReference type="AlphaFoldDB" id="A0A9K3LJR9"/>
<organism evidence="1 2">
    <name type="scientific">Nitzschia inconspicua</name>
    <dbReference type="NCBI Taxonomy" id="303405"/>
    <lineage>
        <taxon>Eukaryota</taxon>
        <taxon>Sar</taxon>
        <taxon>Stramenopiles</taxon>
        <taxon>Ochrophyta</taxon>
        <taxon>Bacillariophyta</taxon>
        <taxon>Bacillariophyceae</taxon>
        <taxon>Bacillariophycidae</taxon>
        <taxon>Bacillariales</taxon>
        <taxon>Bacillariaceae</taxon>
        <taxon>Nitzschia</taxon>
    </lineage>
</organism>
<comment type="caution">
    <text evidence="1">The sequence shown here is derived from an EMBL/GenBank/DDBJ whole genome shotgun (WGS) entry which is preliminary data.</text>
</comment>